<keyword evidence="2" id="KW-1185">Reference proteome</keyword>
<dbReference type="InterPro" id="IPR016084">
    <property type="entry name" value="Haem_Oase-like_multi-hlx"/>
</dbReference>
<dbReference type="STRING" id="1215104.GCA_000730585_02432"/>
<dbReference type="Gene3D" id="1.20.910.10">
    <property type="entry name" value="Heme oxygenase-like"/>
    <property type="match status" value="1"/>
</dbReference>
<accession>A0A239E3U5</accession>
<organism evidence="1 2">
    <name type="scientific">Pseudomonas japonica</name>
    <dbReference type="NCBI Taxonomy" id="256466"/>
    <lineage>
        <taxon>Bacteria</taxon>
        <taxon>Pseudomonadati</taxon>
        <taxon>Pseudomonadota</taxon>
        <taxon>Gammaproteobacteria</taxon>
        <taxon>Pseudomonadales</taxon>
        <taxon>Pseudomonadaceae</taxon>
        <taxon>Pseudomonas</taxon>
    </lineage>
</organism>
<dbReference type="AlphaFoldDB" id="A0A239E3U5"/>
<name>A0A239E3U5_9PSED</name>
<evidence type="ECO:0000313" key="1">
    <source>
        <dbReference type="EMBL" id="SNS39346.1"/>
    </source>
</evidence>
<evidence type="ECO:0000313" key="2">
    <source>
        <dbReference type="Proteomes" id="UP000198407"/>
    </source>
</evidence>
<dbReference type="RefSeq" id="WP_042125673.1">
    <property type="nucleotide sequence ID" value="NZ_FZOL01000007.1"/>
</dbReference>
<gene>
    <name evidence="1" type="ORF">SAMN05444352_10787</name>
</gene>
<protein>
    <recommendedName>
        <fullName evidence="3">Iron-containing redox enzyme</fullName>
    </recommendedName>
</protein>
<dbReference type="OrthoDB" id="516940at2"/>
<dbReference type="EMBL" id="FZOL01000007">
    <property type="protein sequence ID" value="SNS39346.1"/>
    <property type="molecule type" value="Genomic_DNA"/>
</dbReference>
<proteinExistence type="predicted"/>
<dbReference type="Proteomes" id="UP000198407">
    <property type="component" value="Unassembled WGS sequence"/>
</dbReference>
<sequence>MTHVHLDARTQARKAIREALPEVTWLENEAFTRDLCDVVQAHRFCRHPLIDAMNTWDIDLAWLKPFYLDTVNAISGRFTDYLVQAMLNCSALQPKLGARAASAARFLLQINTLDELGFAPGEHDGNFCGDPDNGHLNQLLKVMADIGISEREQAAYVASAASDDVARLIDQHRHDHLYLATVLAVLESSLNPWTECWARGTAIATGMDTSQGYHAIHTADHEGHLIDDDHSEDSWYIVRQALTAPDHEPIRQLTFEVLDKLERYADYQLGLLEAQRGKTGAGNE</sequence>
<evidence type="ECO:0008006" key="3">
    <source>
        <dbReference type="Google" id="ProtNLM"/>
    </source>
</evidence>
<reference evidence="2" key="1">
    <citation type="submission" date="2017-06" db="EMBL/GenBank/DDBJ databases">
        <authorList>
            <person name="Varghese N."/>
            <person name="Submissions S."/>
        </authorList>
    </citation>
    <scope>NUCLEOTIDE SEQUENCE [LARGE SCALE GENOMIC DNA]</scope>
    <source>
        <strain evidence="2">DSM 22348</strain>
    </source>
</reference>